<comment type="caution">
    <text evidence="2">The sequence shown here is derived from an EMBL/GenBank/DDBJ whole genome shotgun (WGS) entry which is preliminary data.</text>
</comment>
<evidence type="ECO:0000313" key="3">
    <source>
        <dbReference type="Proteomes" id="UP000789524"/>
    </source>
</evidence>
<dbReference type="InterPro" id="IPR036116">
    <property type="entry name" value="FN3_sf"/>
</dbReference>
<evidence type="ECO:0000313" key="2">
    <source>
        <dbReference type="EMBL" id="CAG9561446.1"/>
    </source>
</evidence>
<dbReference type="SUPFAM" id="SSF49265">
    <property type="entry name" value="Fibronectin type III"/>
    <property type="match status" value="1"/>
</dbReference>
<organism evidence="2 3">
    <name type="scientific">Danaus chrysippus</name>
    <name type="common">African queen</name>
    <dbReference type="NCBI Taxonomy" id="151541"/>
    <lineage>
        <taxon>Eukaryota</taxon>
        <taxon>Metazoa</taxon>
        <taxon>Ecdysozoa</taxon>
        <taxon>Arthropoda</taxon>
        <taxon>Hexapoda</taxon>
        <taxon>Insecta</taxon>
        <taxon>Pterygota</taxon>
        <taxon>Neoptera</taxon>
        <taxon>Endopterygota</taxon>
        <taxon>Lepidoptera</taxon>
        <taxon>Glossata</taxon>
        <taxon>Ditrysia</taxon>
        <taxon>Papilionoidea</taxon>
        <taxon>Nymphalidae</taxon>
        <taxon>Danainae</taxon>
        <taxon>Danaini</taxon>
        <taxon>Danaina</taxon>
        <taxon>Danaus</taxon>
        <taxon>Anosia</taxon>
    </lineage>
</organism>
<name>A0A8J2QF75_9NEOP</name>
<protein>
    <submittedName>
        <fullName evidence="2">(African queen) hypothetical protein</fullName>
    </submittedName>
</protein>
<keyword evidence="1" id="KW-0732">Signal</keyword>
<dbReference type="Gene3D" id="2.60.40.10">
    <property type="entry name" value="Immunoglobulins"/>
    <property type="match status" value="1"/>
</dbReference>
<accession>A0A8J2QF75</accession>
<dbReference type="Proteomes" id="UP000789524">
    <property type="component" value="Unassembled WGS sequence"/>
</dbReference>
<sequence>MISNKKIVVLLLLFLARKCYVLEAPILKSITGTDDGGVFVVWKPINDTSDETVLGYKILINEVKERLERMYKLVNGDQEPGLVEEMTSEEVFGTMPLSLAKQIIAEGVTTDNMLIDYIKPDVLHEIRVLAYTKDKESKLSSPWRVKLLTLAKNKRAIAFRHHDECFLTIRHDDVTTGTPIIYNNYI</sequence>
<feature type="signal peptide" evidence="1">
    <location>
        <begin position="1"/>
        <end position="23"/>
    </location>
</feature>
<evidence type="ECO:0000256" key="1">
    <source>
        <dbReference type="SAM" id="SignalP"/>
    </source>
</evidence>
<dbReference type="OrthoDB" id="6883439at2759"/>
<proteinExistence type="predicted"/>
<dbReference type="AlphaFoldDB" id="A0A8J2QF75"/>
<keyword evidence="3" id="KW-1185">Reference proteome</keyword>
<dbReference type="InterPro" id="IPR013783">
    <property type="entry name" value="Ig-like_fold"/>
</dbReference>
<gene>
    <name evidence="2" type="ORF">DCHRY22_LOCUS2954</name>
</gene>
<reference evidence="2" key="1">
    <citation type="submission" date="2021-09" db="EMBL/GenBank/DDBJ databases">
        <authorList>
            <person name="Martin H S."/>
        </authorList>
    </citation>
    <scope>NUCLEOTIDE SEQUENCE</scope>
</reference>
<dbReference type="EMBL" id="CAKASE010000046">
    <property type="protein sequence ID" value="CAG9561446.1"/>
    <property type="molecule type" value="Genomic_DNA"/>
</dbReference>
<feature type="chain" id="PRO_5035175439" evidence="1">
    <location>
        <begin position="24"/>
        <end position="186"/>
    </location>
</feature>